<evidence type="ECO:0000313" key="2">
    <source>
        <dbReference type="EMBL" id="KAK0472861.1"/>
    </source>
</evidence>
<organism evidence="2 3">
    <name type="scientific">Armillaria novae-zelandiae</name>
    <dbReference type="NCBI Taxonomy" id="153914"/>
    <lineage>
        <taxon>Eukaryota</taxon>
        <taxon>Fungi</taxon>
        <taxon>Dikarya</taxon>
        <taxon>Basidiomycota</taxon>
        <taxon>Agaricomycotina</taxon>
        <taxon>Agaricomycetes</taxon>
        <taxon>Agaricomycetidae</taxon>
        <taxon>Agaricales</taxon>
        <taxon>Marasmiineae</taxon>
        <taxon>Physalacriaceae</taxon>
        <taxon>Armillaria</taxon>
    </lineage>
</organism>
<feature type="region of interest" description="Disordered" evidence="1">
    <location>
        <begin position="181"/>
        <end position="214"/>
    </location>
</feature>
<dbReference type="Proteomes" id="UP001175227">
    <property type="component" value="Unassembled WGS sequence"/>
</dbReference>
<name>A0AA39NVV9_9AGAR</name>
<dbReference type="EMBL" id="JAUEPR010000037">
    <property type="protein sequence ID" value="KAK0472861.1"/>
    <property type="molecule type" value="Genomic_DNA"/>
</dbReference>
<dbReference type="AlphaFoldDB" id="A0AA39NVV9"/>
<protein>
    <submittedName>
        <fullName evidence="2">Uncharacterized protein</fullName>
    </submittedName>
</protein>
<sequence>MFLCVLRQLFIVRAVEDAHPYLDAHMDTLNDFGLSDSRYCLALCGRVVHIVNLIPTDKLEFNVSHCLPGEEEYMANASHCVAENDLRPFWMHSLPAPHRPQVAASSAKPSADVAVTMPPPRPHPMMIRQPEPAIPPVWTLKVEVRMPHPSLVGSLTACKRQHAPDPTTPPSINLTQVKRSTRLSKTAQPAPPSIDVKATRPMHGTHTSSCKSKSALPTMSTTAVVKKSGSVYISDDMVVSESGGEGGATEVTTPGWDHEAVDDDIVVPPIKHLCVNDPSPTRPPPLRAYHLVMGEPLLGLKYVSISAVSKPIQSLSVVKSAVSSKGKGKVVEQPSAVVSFAPSSSLTTDVVDNTIYSHAFHPSVDLQYHEPRSHQALESMKLSWLPAAPDSLTKPMGQIRSGQEYVYRCHSDQDPYFICPPLLNWPCFNCTLAGCPDQCVFEGGIGKECCTKCKSSCHGRCSARWDANQLRQAATLLDPLTLSGDGAICRGVQRVDRINSEIELLGRAMQSLHEDREVVIREIADGLDAIACHEHGTEIVDAYSQVSSFLKSFIVHLGGAASESSNGDVGAGDD</sequence>
<evidence type="ECO:0000313" key="3">
    <source>
        <dbReference type="Proteomes" id="UP001175227"/>
    </source>
</evidence>
<keyword evidence="3" id="KW-1185">Reference proteome</keyword>
<evidence type="ECO:0000256" key="1">
    <source>
        <dbReference type="SAM" id="MobiDB-lite"/>
    </source>
</evidence>
<comment type="caution">
    <text evidence="2">The sequence shown here is derived from an EMBL/GenBank/DDBJ whole genome shotgun (WGS) entry which is preliminary data.</text>
</comment>
<feature type="compositionally biased region" description="Polar residues" evidence="1">
    <location>
        <begin position="205"/>
        <end position="214"/>
    </location>
</feature>
<accession>A0AA39NVV9</accession>
<gene>
    <name evidence="2" type="ORF">IW261DRAFT_1660380</name>
</gene>
<proteinExistence type="predicted"/>
<reference evidence="2" key="1">
    <citation type="submission" date="2023-06" db="EMBL/GenBank/DDBJ databases">
        <authorList>
            <consortium name="Lawrence Berkeley National Laboratory"/>
            <person name="Ahrendt S."/>
            <person name="Sahu N."/>
            <person name="Indic B."/>
            <person name="Wong-Bajracharya J."/>
            <person name="Merenyi Z."/>
            <person name="Ke H.-M."/>
            <person name="Monk M."/>
            <person name="Kocsube S."/>
            <person name="Drula E."/>
            <person name="Lipzen A."/>
            <person name="Balint B."/>
            <person name="Henrissat B."/>
            <person name="Andreopoulos B."/>
            <person name="Martin F.M."/>
            <person name="Harder C.B."/>
            <person name="Rigling D."/>
            <person name="Ford K.L."/>
            <person name="Foster G.D."/>
            <person name="Pangilinan J."/>
            <person name="Papanicolaou A."/>
            <person name="Barry K."/>
            <person name="LaButti K."/>
            <person name="Viragh M."/>
            <person name="Koriabine M."/>
            <person name="Yan M."/>
            <person name="Riley R."/>
            <person name="Champramary S."/>
            <person name="Plett K.L."/>
            <person name="Tsai I.J."/>
            <person name="Slot J."/>
            <person name="Sipos G."/>
            <person name="Plett J."/>
            <person name="Nagy L.G."/>
            <person name="Grigoriev I.V."/>
        </authorList>
    </citation>
    <scope>NUCLEOTIDE SEQUENCE</scope>
    <source>
        <strain evidence="2">ICMP 16352</strain>
    </source>
</reference>